<dbReference type="RefSeq" id="WP_143514503.1">
    <property type="nucleotide sequence ID" value="NZ_FWYD01000003.1"/>
</dbReference>
<keyword evidence="5" id="KW-0378">Hydrolase</keyword>
<dbReference type="InterPro" id="IPR011650">
    <property type="entry name" value="Peptidase_M20_dimer"/>
</dbReference>
<name>A0A1W2AMM5_9RHOB</name>
<accession>A0A1W2AMM5</accession>
<evidence type="ECO:0000256" key="1">
    <source>
        <dbReference type="ARBA" id="ARBA00001941"/>
    </source>
</evidence>
<dbReference type="Gene3D" id="3.40.630.10">
    <property type="entry name" value="Zn peptidases"/>
    <property type="match status" value="2"/>
</dbReference>
<evidence type="ECO:0000259" key="8">
    <source>
        <dbReference type="Pfam" id="PF07687"/>
    </source>
</evidence>
<dbReference type="PANTHER" id="PTHR43808:SF32">
    <property type="entry name" value="ARGE_DAPE-RELATED DEACYLASE"/>
    <property type="match status" value="1"/>
</dbReference>
<dbReference type="STRING" id="1387277.SAMN06295998_103130"/>
<feature type="domain" description="Peptidase M20 dimerisation" evidence="8">
    <location>
        <begin position="205"/>
        <end position="325"/>
    </location>
</feature>
<dbReference type="Proteomes" id="UP000192330">
    <property type="component" value="Unassembled WGS sequence"/>
</dbReference>
<dbReference type="NCBIfam" id="NF009558">
    <property type="entry name" value="PRK13013.1"/>
    <property type="match status" value="1"/>
</dbReference>
<evidence type="ECO:0000256" key="3">
    <source>
        <dbReference type="ARBA" id="ARBA00006247"/>
    </source>
</evidence>
<comment type="similarity">
    <text evidence="3">Belongs to the peptidase M20A family.</text>
</comment>
<dbReference type="InterPro" id="IPR010182">
    <property type="entry name" value="ArgE/DapE"/>
</dbReference>
<dbReference type="Pfam" id="PF07687">
    <property type="entry name" value="M20_dimer"/>
    <property type="match status" value="1"/>
</dbReference>
<keyword evidence="4" id="KW-0479">Metal-binding</keyword>
<dbReference type="SUPFAM" id="SSF53187">
    <property type="entry name" value="Zn-dependent exopeptidases"/>
    <property type="match status" value="1"/>
</dbReference>
<dbReference type="GO" id="GO:0016787">
    <property type="term" value="F:hydrolase activity"/>
    <property type="evidence" value="ECO:0007669"/>
    <property type="project" value="UniProtKB-KW"/>
</dbReference>
<evidence type="ECO:0000256" key="6">
    <source>
        <dbReference type="ARBA" id="ARBA00022833"/>
    </source>
</evidence>
<dbReference type="AlphaFoldDB" id="A0A1W2AMM5"/>
<dbReference type="InterPro" id="IPR002933">
    <property type="entry name" value="Peptidase_M20"/>
</dbReference>
<evidence type="ECO:0000313" key="10">
    <source>
        <dbReference type="Proteomes" id="UP000192330"/>
    </source>
</evidence>
<dbReference type="OrthoDB" id="9809784at2"/>
<evidence type="ECO:0000256" key="4">
    <source>
        <dbReference type="ARBA" id="ARBA00022723"/>
    </source>
</evidence>
<dbReference type="Pfam" id="PF01546">
    <property type="entry name" value="Peptidase_M20"/>
    <property type="match status" value="1"/>
</dbReference>
<comment type="cofactor">
    <cofactor evidence="1">
        <name>Co(2+)</name>
        <dbReference type="ChEBI" id="CHEBI:48828"/>
    </cofactor>
</comment>
<dbReference type="SUPFAM" id="SSF55031">
    <property type="entry name" value="Bacterial exopeptidase dimerisation domain"/>
    <property type="match status" value="1"/>
</dbReference>
<sequence>MADISTDIDLGAHLSGRIDGMRDALIALAQDLIRIPTLNPPGENYAAICDYLDRRLKASGFETQLIRATGAPGDSDRFPRWNIVARREGARAGDCVHFNSHTDVVEVGQGWTCDPFGGELRDGRIYGRGACDMKGGLATSIIAAEAFIAECPDFAGAIEISGTADEESGGYGGVAYLAEQGFFAPSRVQHVIIPEPLNKDRICLGHRGGWWAEIETKGEIAHGSMPFLGDCAIRHMGAVLDAFEETLFPAMAARYTEMPVVPDGARQSTMNINSVHGGQPEQSSDYTGLPAHCVPDSCRIVIDRRFLIEENVDSVRTEITELLEGLKATRPDFDYTLREINRVIPSMTDRAAPVVTTVGAAIRSVMGKDPTYVASPGSYDQKHIDRIGKLKNCIAYGPGVLELAHKPDEWIGVDDMLDSAKVMAHSLRTLLAP</sequence>
<evidence type="ECO:0000256" key="2">
    <source>
        <dbReference type="ARBA" id="ARBA00001947"/>
    </source>
</evidence>
<reference evidence="9 10" key="1">
    <citation type="submission" date="2017-04" db="EMBL/GenBank/DDBJ databases">
        <authorList>
            <person name="Afonso C.L."/>
            <person name="Miller P.J."/>
            <person name="Scott M.A."/>
            <person name="Spackman E."/>
            <person name="Goraichik I."/>
            <person name="Dimitrov K.M."/>
            <person name="Suarez D.L."/>
            <person name="Swayne D.E."/>
        </authorList>
    </citation>
    <scope>NUCLEOTIDE SEQUENCE [LARGE SCALE GENOMIC DNA]</scope>
    <source>
        <strain evidence="9 10">CGMCC 1.12644</strain>
    </source>
</reference>
<dbReference type="Gene3D" id="3.30.70.360">
    <property type="match status" value="1"/>
</dbReference>
<dbReference type="InterPro" id="IPR036264">
    <property type="entry name" value="Bact_exopeptidase_dim_dom"/>
</dbReference>
<evidence type="ECO:0000256" key="7">
    <source>
        <dbReference type="ARBA" id="ARBA00023285"/>
    </source>
</evidence>
<dbReference type="EMBL" id="FWYD01000003">
    <property type="protein sequence ID" value="SMC61989.1"/>
    <property type="molecule type" value="Genomic_DNA"/>
</dbReference>
<dbReference type="NCBIfam" id="TIGR01910">
    <property type="entry name" value="DapE-ArgE"/>
    <property type="match status" value="1"/>
</dbReference>
<dbReference type="GO" id="GO:0046872">
    <property type="term" value="F:metal ion binding"/>
    <property type="evidence" value="ECO:0007669"/>
    <property type="project" value="UniProtKB-KW"/>
</dbReference>
<keyword evidence="10" id="KW-1185">Reference proteome</keyword>
<protein>
    <submittedName>
        <fullName evidence="9">Succinyl-diaminopimelate desuccinylase</fullName>
    </submittedName>
</protein>
<keyword evidence="6" id="KW-0862">Zinc</keyword>
<evidence type="ECO:0000256" key="5">
    <source>
        <dbReference type="ARBA" id="ARBA00022801"/>
    </source>
</evidence>
<keyword evidence="7" id="KW-0170">Cobalt</keyword>
<proteinExistence type="inferred from homology"/>
<gene>
    <name evidence="9" type="ORF">SAMN06295998_103130</name>
</gene>
<evidence type="ECO:0000313" key="9">
    <source>
        <dbReference type="EMBL" id="SMC61989.1"/>
    </source>
</evidence>
<comment type="cofactor">
    <cofactor evidence="2">
        <name>Zn(2+)</name>
        <dbReference type="ChEBI" id="CHEBI:29105"/>
    </cofactor>
</comment>
<dbReference type="PANTHER" id="PTHR43808">
    <property type="entry name" value="ACETYLORNITHINE DEACETYLASE"/>
    <property type="match status" value="1"/>
</dbReference>
<organism evidence="9 10">
    <name type="scientific">Primorskyibacter flagellatus</name>
    <dbReference type="NCBI Taxonomy" id="1387277"/>
    <lineage>
        <taxon>Bacteria</taxon>
        <taxon>Pseudomonadati</taxon>
        <taxon>Pseudomonadota</taxon>
        <taxon>Alphaproteobacteria</taxon>
        <taxon>Rhodobacterales</taxon>
        <taxon>Roseobacteraceae</taxon>
        <taxon>Primorskyibacter</taxon>
    </lineage>
</organism>
<dbReference type="InterPro" id="IPR050072">
    <property type="entry name" value="Peptidase_M20A"/>
</dbReference>